<feature type="region of interest" description="Disordered" evidence="1">
    <location>
        <begin position="1"/>
        <end position="91"/>
    </location>
</feature>
<sequence length="119" mass="13678">MRVLTNVEDKCCYSKETNSSKHARNNEYKNSYVTEKDSQKRGKTRSGKTRSGKTRSGKTKRVDKANRPRLANKQSTKWGEGSSKRRLPKYEGKYMTPFQGENKIRGTILIMDFQCSSVC</sequence>
<evidence type="ECO:0000313" key="2">
    <source>
        <dbReference type="EMBL" id="SBS79970.1"/>
    </source>
</evidence>
<protein>
    <submittedName>
        <fullName evidence="2">Uncharacterized protein</fullName>
    </submittedName>
</protein>
<gene>
    <name evidence="2" type="ORF">POVCU2_0001600</name>
</gene>
<accession>A0A1A8VK46</accession>
<dbReference type="EMBL" id="FLQU01000021">
    <property type="protein sequence ID" value="SBS79970.1"/>
    <property type="molecule type" value="Genomic_DNA"/>
</dbReference>
<evidence type="ECO:0000313" key="3">
    <source>
        <dbReference type="Proteomes" id="UP000078560"/>
    </source>
</evidence>
<evidence type="ECO:0000256" key="1">
    <source>
        <dbReference type="SAM" id="MobiDB-lite"/>
    </source>
</evidence>
<dbReference type="Proteomes" id="UP000078560">
    <property type="component" value="Unassembled WGS sequence"/>
</dbReference>
<feature type="compositionally biased region" description="Basic residues" evidence="1">
    <location>
        <begin position="41"/>
        <end position="59"/>
    </location>
</feature>
<organism evidence="2 3">
    <name type="scientific">Plasmodium ovale curtisi</name>
    <dbReference type="NCBI Taxonomy" id="864141"/>
    <lineage>
        <taxon>Eukaryota</taxon>
        <taxon>Sar</taxon>
        <taxon>Alveolata</taxon>
        <taxon>Apicomplexa</taxon>
        <taxon>Aconoidasida</taxon>
        <taxon>Haemosporida</taxon>
        <taxon>Plasmodiidae</taxon>
        <taxon>Plasmodium</taxon>
        <taxon>Plasmodium (Plasmodium)</taxon>
    </lineage>
</organism>
<dbReference type="AlphaFoldDB" id="A0A1A8VK46"/>
<proteinExistence type="predicted"/>
<reference evidence="3" key="1">
    <citation type="submission" date="2016-05" db="EMBL/GenBank/DDBJ databases">
        <authorList>
            <person name="Naeem Raeece"/>
        </authorList>
    </citation>
    <scope>NUCLEOTIDE SEQUENCE [LARGE SCALE GENOMIC DNA]</scope>
</reference>
<name>A0A1A8VK46_PLAOA</name>